<dbReference type="AlphaFoldDB" id="A0A9P0MXC9"/>
<dbReference type="Proteomes" id="UP001152798">
    <property type="component" value="Chromosome 7"/>
</dbReference>
<dbReference type="InterPro" id="IPR036539">
    <property type="entry name" value="Cyt_c_oxidase_su7a_sf"/>
</dbReference>
<evidence type="ECO:0000313" key="7">
    <source>
        <dbReference type="EMBL" id="CAH1407726.1"/>
    </source>
</evidence>
<accession>A0A9P0MXC9</accession>
<sequence>MSLSRVGLSVLRGVRNRSSSASNVYPGYAKTGVLKDKFGIEDSTPVFKKGGTLDNVLYGATFIACAAALGFSVNAYYLFSLQ</sequence>
<name>A0A9P0MXC9_NEZVI</name>
<gene>
    <name evidence="7" type="ORF">NEZAVI_LOCUS15384</name>
</gene>
<dbReference type="OrthoDB" id="6580431at2759"/>
<keyword evidence="5 6" id="KW-0472">Membrane</keyword>
<dbReference type="EMBL" id="OV725083">
    <property type="protein sequence ID" value="CAH1407726.1"/>
    <property type="molecule type" value="Genomic_DNA"/>
</dbReference>
<dbReference type="GO" id="GO:0006123">
    <property type="term" value="P:mitochondrial electron transport, cytochrome c to oxygen"/>
    <property type="evidence" value="ECO:0007669"/>
    <property type="project" value="InterPro"/>
</dbReference>
<dbReference type="Gene3D" id="4.10.91.10">
    <property type="entry name" value="Cytochrome c oxidase, subunit VIIa"/>
    <property type="match status" value="1"/>
</dbReference>
<dbReference type="GO" id="GO:0005743">
    <property type="term" value="C:mitochondrial inner membrane"/>
    <property type="evidence" value="ECO:0007669"/>
    <property type="project" value="UniProtKB-SubCell"/>
</dbReference>
<keyword evidence="8" id="KW-1185">Reference proteome</keyword>
<dbReference type="GO" id="GO:0045277">
    <property type="term" value="C:respiratory chain complex IV"/>
    <property type="evidence" value="ECO:0007669"/>
    <property type="project" value="InterPro"/>
</dbReference>
<evidence type="ECO:0000256" key="3">
    <source>
        <dbReference type="ARBA" id="ARBA00022792"/>
    </source>
</evidence>
<keyword evidence="6" id="KW-1133">Transmembrane helix</keyword>
<evidence type="ECO:0000256" key="4">
    <source>
        <dbReference type="ARBA" id="ARBA00023128"/>
    </source>
</evidence>
<keyword evidence="6" id="KW-0812">Transmembrane</keyword>
<comment type="subcellular location">
    <subcellularLocation>
        <location evidence="1">Mitochondrion inner membrane</location>
    </subcellularLocation>
</comment>
<protein>
    <submittedName>
        <fullName evidence="7">Uncharacterized protein</fullName>
    </submittedName>
</protein>
<keyword evidence="4" id="KW-0496">Mitochondrion</keyword>
<reference evidence="7" key="1">
    <citation type="submission" date="2022-01" db="EMBL/GenBank/DDBJ databases">
        <authorList>
            <person name="King R."/>
        </authorList>
    </citation>
    <scope>NUCLEOTIDE SEQUENCE</scope>
</reference>
<keyword evidence="3" id="KW-0999">Mitochondrion inner membrane</keyword>
<dbReference type="SUPFAM" id="SSF81419">
    <property type="entry name" value="Mitochondrial cytochrome c oxidase subunit VIIa"/>
    <property type="match status" value="1"/>
</dbReference>
<organism evidence="7 8">
    <name type="scientific">Nezara viridula</name>
    <name type="common">Southern green stink bug</name>
    <name type="synonym">Cimex viridulus</name>
    <dbReference type="NCBI Taxonomy" id="85310"/>
    <lineage>
        <taxon>Eukaryota</taxon>
        <taxon>Metazoa</taxon>
        <taxon>Ecdysozoa</taxon>
        <taxon>Arthropoda</taxon>
        <taxon>Hexapoda</taxon>
        <taxon>Insecta</taxon>
        <taxon>Pterygota</taxon>
        <taxon>Neoptera</taxon>
        <taxon>Paraneoptera</taxon>
        <taxon>Hemiptera</taxon>
        <taxon>Heteroptera</taxon>
        <taxon>Panheteroptera</taxon>
        <taxon>Pentatomomorpha</taxon>
        <taxon>Pentatomoidea</taxon>
        <taxon>Pentatomidae</taxon>
        <taxon>Pentatominae</taxon>
        <taxon>Nezara</taxon>
    </lineage>
</organism>
<evidence type="ECO:0000256" key="5">
    <source>
        <dbReference type="ARBA" id="ARBA00023136"/>
    </source>
</evidence>
<evidence type="ECO:0000313" key="8">
    <source>
        <dbReference type="Proteomes" id="UP001152798"/>
    </source>
</evidence>
<feature type="transmembrane region" description="Helical" evidence="6">
    <location>
        <begin position="56"/>
        <end position="79"/>
    </location>
</feature>
<comment type="similarity">
    <text evidence="2">Belongs to the cytochrome c oxidase VIIa family.</text>
</comment>
<evidence type="ECO:0000256" key="6">
    <source>
        <dbReference type="SAM" id="Phobius"/>
    </source>
</evidence>
<proteinExistence type="inferred from homology"/>
<evidence type="ECO:0000256" key="1">
    <source>
        <dbReference type="ARBA" id="ARBA00004273"/>
    </source>
</evidence>
<evidence type="ECO:0000256" key="2">
    <source>
        <dbReference type="ARBA" id="ARBA00009331"/>
    </source>
</evidence>